<dbReference type="EMBL" id="MCFA01000134">
    <property type="protein sequence ID" value="ORY04555.1"/>
    <property type="molecule type" value="Genomic_DNA"/>
</dbReference>
<feature type="domain" description="Rhodopsin" evidence="8">
    <location>
        <begin position="50"/>
        <end position="291"/>
    </location>
</feature>
<accession>A0A1Y1Z3Y8</accession>
<evidence type="ECO:0000259" key="8">
    <source>
        <dbReference type="Pfam" id="PF20684"/>
    </source>
</evidence>
<evidence type="ECO:0000256" key="1">
    <source>
        <dbReference type="ARBA" id="ARBA00004141"/>
    </source>
</evidence>
<evidence type="ECO:0000313" key="10">
    <source>
        <dbReference type="Proteomes" id="UP000193144"/>
    </source>
</evidence>
<comment type="subcellular location">
    <subcellularLocation>
        <location evidence="1">Membrane</location>
        <topology evidence="1">Multi-pass membrane protein</topology>
    </subcellularLocation>
</comment>
<dbReference type="PANTHER" id="PTHR33048:SF47">
    <property type="entry name" value="INTEGRAL MEMBRANE PROTEIN-RELATED"/>
    <property type="match status" value="1"/>
</dbReference>
<feature type="region of interest" description="Disordered" evidence="6">
    <location>
        <begin position="1"/>
        <end position="22"/>
    </location>
</feature>
<feature type="transmembrane region" description="Helical" evidence="7">
    <location>
        <begin position="144"/>
        <end position="171"/>
    </location>
</feature>
<comment type="similarity">
    <text evidence="5">Belongs to the SAT4 family.</text>
</comment>
<organism evidence="9 10">
    <name type="scientific">Clohesyomyces aquaticus</name>
    <dbReference type="NCBI Taxonomy" id="1231657"/>
    <lineage>
        <taxon>Eukaryota</taxon>
        <taxon>Fungi</taxon>
        <taxon>Dikarya</taxon>
        <taxon>Ascomycota</taxon>
        <taxon>Pezizomycotina</taxon>
        <taxon>Dothideomycetes</taxon>
        <taxon>Pleosporomycetidae</taxon>
        <taxon>Pleosporales</taxon>
        <taxon>Lindgomycetaceae</taxon>
        <taxon>Clohesyomyces</taxon>
    </lineage>
</organism>
<gene>
    <name evidence="9" type="ORF">BCR34DRAFT_491415</name>
</gene>
<keyword evidence="3 7" id="KW-1133">Transmembrane helix</keyword>
<feature type="transmembrane region" description="Helical" evidence="7">
    <location>
        <begin position="226"/>
        <end position="244"/>
    </location>
</feature>
<evidence type="ECO:0000256" key="7">
    <source>
        <dbReference type="SAM" id="Phobius"/>
    </source>
</evidence>
<keyword evidence="10" id="KW-1185">Reference proteome</keyword>
<dbReference type="InterPro" id="IPR052337">
    <property type="entry name" value="SAT4-like"/>
</dbReference>
<protein>
    <recommendedName>
        <fullName evidence="8">Rhodopsin domain-containing protein</fullName>
    </recommendedName>
</protein>
<dbReference type="OrthoDB" id="5022096at2759"/>
<evidence type="ECO:0000256" key="5">
    <source>
        <dbReference type="ARBA" id="ARBA00038359"/>
    </source>
</evidence>
<comment type="caution">
    <text evidence="9">The sequence shown here is derived from an EMBL/GenBank/DDBJ whole genome shotgun (WGS) entry which is preliminary data.</text>
</comment>
<dbReference type="Proteomes" id="UP000193144">
    <property type="component" value="Unassembled WGS sequence"/>
</dbReference>
<evidence type="ECO:0000313" key="9">
    <source>
        <dbReference type="EMBL" id="ORY04555.1"/>
    </source>
</evidence>
<evidence type="ECO:0000256" key="3">
    <source>
        <dbReference type="ARBA" id="ARBA00022989"/>
    </source>
</evidence>
<reference evidence="9 10" key="1">
    <citation type="submission" date="2016-07" db="EMBL/GenBank/DDBJ databases">
        <title>Pervasive Adenine N6-methylation of Active Genes in Fungi.</title>
        <authorList>
            <consortium name="DOE Joint Genome Institute"/>
            <person name="Mondo S.J."/>
            <person name="Dannebaum R.O."/>
            <person name="Kuo R.C."/>
            <person name="Labutti K."/>
            <person name="Haridas S."/>
            <person name="Kuo A."/>
            <person name="Salamov A."/>
            <person name="Ahrendt S.R."/>
            <person name="Lipzen A."/>
            <person name="Sullivan W."/>
            <person name="Andreopoulos W.B."/>
            <person name="Clum A."/>
            <person name="Lindquist E."/>
            <person name="Daum C."/>
            <person name="Ramamoorthy G.K."/>
            <person name="Gryganskyi A."/>
            <person name="Culley D."/>
            <person name="Magnuson J.K."/>
            <person name="James T.Y."/>
            <person name="O'Malley M.A."/>
            <person name="Stajich J.E."/>
            <person name="Spatafora J.W."/>
            <person name="Visel A."/>
            <person name="Grigoriev I.V."/>
        </authorList>
    </citation>
    <scope>NUCLEOTIDE SEQUENCE [LARGE SCALE GENOMIC DNA]</scope>
    <source>
        <strain evidence="9 10">CBS 115471</strain>
    </source>
</reference>
<evidence type="ECO:0000256" key="6">
    <source>
        <dbReference type="SAM" id="MobiDB-lite"/>
    </source>
</evidence>
<dbReference type="InterPro" id="IPR049326">
    <property type="entry name" value="Rhodopsin_dom_fungi"/>
</dbReference>
<keyword evidence="2 7" id="KW-0812">Transmembrane</keyword>
<evidence type="ECO:0000256" key="2">
    <source>
        <dbReference type="ARBA" id="ARBA00022692"/>
    </source>
</evidence>
<feature type="region of interest" description="Disordered" evidence="6">
    <location>
        <begin position="385"/>
        <end position="414"/>
    </location>
</feature>
<feature type="compositionally biased region" description="Basic and acidic residues" evidence="6">
    <location>
        <begin position="385"/>
        <end position="401"/>
    </location>
</feature>
<sequence length="414" mass="45168">MAANATGFHGAPNPALIPSPPSRGAQDAANEFAGAVIALNVVSFLLFGGRLWTRTIPVFRLGADDYLVCAAYLLILVDSILLLLAVPFVFGRSPSSITLADAELANKYAILSEPIWAWSMAAIKISVAAMLLRLEQERFWRRFLWGMIFLQIILVIYNSFALLLQCIPLHAAWDLLNEVPARCWSKDAIRVNLICVSAINIATDFVFALLPITFLRKVRLPLRERVIIGFLMALGVFAASASIVKCAVAVNFGRTSDPAKEGINVGMWSCIEEQVGFIAACIPCLRSPFQKMLSHLGLASTNKGTTYGGGYGQMYGGDIPSVKLRGGREGERRMSDALHGGIKLKSMRSMRSTTDARSDEYILPVGGEAPGRKEIWCTTEVRLEEESRRTSGNRTEGRGFEGRGMGVAGHRSPV</sequence>
<feature type="transmembrane region" description="Helical" evidence="7">
    <location>
        <begin position="191"/>
        <end position="214"/>
    </location>
</feature>
<proteinExistence type="inferred from homology"/>
<dbReference type="PANTHER" id="PTHR33048">
    <property type="entry name" value="PTH11-LIKE INTEGRAL MEMBRANE PROTEIN (AFU_ORTHOLOGUE AFUA_5G11245)"/>
    <property type="match status" value="1"/>
</dbReference>
<keyword evidence="4 7" id="KW-0472">Membrane</keyword>
<dbReference type="AlphaFoldDB" id="A0A1Y1Z3Y8"/>
<feature type="transmembrane region" description="Helical" evidence="7">
    <location>
        <begin position="115"/>
        <end position="132"/>
    </location>
</feature>
<dbReference type="Pfam" id="PF20684">
    <property type="entry name" value="Fung_rhodopsin"/>
    <property type="match status" value="1"/>
</dbReference>
<dbReference type="GO" id="GO:0016020">
    <property type="term" value="C:membrane"/>
    <property type="evidence" value="ECO:0007669"/>
    <property type="project" value="UniProtKB-SubCell"/>
</dbReference>
<feature type="transmembrane region" description="Helical" evidence="7">
    <location>
        <begin position="65"/>
        <end position="90"/>
    </location>
</feature>
<name>A0A1Y1Z3Y8_9PLEO</name>
<evidence type="ECO:0000256" key="4">
    <source>
        <dbReference type="ARBA" id="ARBA00023136"/>
    </source>
</evidence>
<feature type="transmembrane region" description="Helical" evidence="7">
    <location>
        <begin position="32"/>
        <end position="53"/>
    </location>
</feature>